<dbReference type="GO" id="GO:0005576">
    <property type="term" value="C:extracellular region"/>
    <property type="evidence" value="ECO:0007669"/>
    <property type="project" value="UniProtKB-SubCell"/>
</dbReference>
<evidence type="ECO:0000256" key="6">
    <source>
        <dbReference type="ARBA" id="ARBA00023136"/>
    </source>
</evidence>
<dbReference type="NCBIfam" id="TIGR01376">
    <property type="entry name" value="POMP_repeat"/>
    <property type="match status" value="1"/>
</dbReference>
<keyword evidence="7" id="KW-0998">Cell outer membrane</keyword>
<dbReference type="SUPFAM" id="SSF51126">
    <property type="entry name" value="Pectin lyase-like"/>
    <property type="match status" value="2"/>
</dbReference>
<keyword evidence="5" id="KW-0732">Signal</keyword>
<name>A0A178IE03_9BACT</name>
<dbReference type="InterPro" id="IPR003368">
    <property type="entry name" value="POMP_repeat"/>
</dbReference>
<evidence type="ECO:0000256" key="5">
    <source>
        <dbReference type="ARBA" id="ARBA00022729"/>
    </source>
</evidence>
<proteinExistence type="predicted"/>
<dbReference type="InterPro" id="IPR011050">
    <property type="entry name" value="Pectin_lyase_fold/virulence"/>
</dbReference>
<evidence type="ECO:0000256" key="2">
    <source>
        <dbReference type="ARBA" id="ARBA00004442"/>
    </source>
</evidence>
<sequence>MERNEEKGKTMNLRTIQHHRRAAAAFAFHRHAAAATAAAFVFLLLAGGARAQNSSWSGSGAGDWGDAANWNPAGAPNAPGANVTVVSTGLVGDRTVTVNVTATLGSLTVNGTDAAYHTTTFAPDGAGSLNFFSTGGPSLINFHGSNRVIINSIVNLGNDLRITAVQDTASYLSTLTLAGAVNLGAGTLSIVGVEPNSTVTISGSVSGTGGIAKSGAGLFYLTNINNTFTGGLALTGGTMAATVRNAAAAGIVIGAVSADNNNLGAGDVTVGGGAVLNINSSGAGAGQFVGLQAGALTVADGGLVRLTENDYRNQFAFRMTGGTLAGGGATSGTLLLERADFNYAGGVITGAPDLVFSTGAAASANNSISVTLNGAAMDGYLGTVQKTGHNALAFTDSGTFRAGELIITSGSGTISLGQATLDLLAGLTYSGTNAPFTNLLTVTNLTQLGLTNQLGASALNLNANAVSNIYLNGHDQTFAAINLAGDARLGLWFNGSTPATLTIGGLAASAAAANSLGQNYLSIYNWTGNPASHPGDGLIAANGNIVKSTGGADLSKIWFRGYAPGAVDIGGGVLAPSDFLTTTLINPGNWFDFATWDVDVPNGAGSKVIIDANAVVSGRFNNLQGQTVTIGHLQSNRATGGLHPSLFVRIQNGTLVFDSGVSGTGSFGRAASIISGPGSVIFDSGAVLNNDLVINTTGAAMQQYQYRSAGVIFGGLNSAANVEVNGSGMALVDAPLFTGTINVNSTLGIGTGSGTSTFTHNGVVVMNQGSVLTNHGYGGADTATFNGRFAIAGDFSMSSVYVNNAGDVALDADRRVNVLAYYTGATSGFLEGTNLVGSGGLMVNTNTSHFYMHSGSNLFSGGLVKTGLGSITASLHSDLVIGELAPGNNYLGSGSITIDGGFVQVNNNGHAIHVRGLLTNNSTFIGGFASSGAGATTFSGTVRAENGSSLTFNGGALTITEDAVWTAGINGMALSANRDVTINTPFQVGYVNLGVSPDTGITQTISSTMAGGITGLGTVAKSGAGTTRLNTIANMDILSVGNGVFEITGDNFIRPRLGPDQPTLIMSGGLLQLDTGTNRFHNLRMEGNAGFLLLNHSALWFNGDGTGGTWSGTAFQLSLANDSGVWTKSDGVTDYYDTFVYFTSTMAFGGGNAWRLGNIAFTGYEQGATFGQTSISGTNVYFLAPTGDPLSEWAGARGTGVDTDRLWSNGGNWINGVPNAVGRIAAVRDLDGLLNNNTIVVDANATIGKLYLESAGAQIFTIGNGGGLLTFNNSGSHALLSNQGLHTGTLSASLKLDSDLEIRQNSANLLYLTSHVTGSGGIIYNTSGTTVLGTANASGTSTSDFTGGFLLVGSTAASIDGAGVGAGQRAIWLGANGSVFGSGSYNGTDAAGSIQSLTIGDGTPGMWYAIAPGDANGDRTSVIDASLRIAGNLFVGRRDVGGGSVPTVTFQSSAPGYVAPGQWSLAGYSVNGVSTTSTINFNQDLEGPGGLVLASGILTVALNGDNSFAGGVTVWAQPTLNIGSDTALGTGTLTVYGGVVAAAGGARSIKNEVAINGGFTVSGTLTLAHSGTSTTALGGNGYITIGNLLVLAASNTLSGTGRLGLIGGGTMRLEGANTYTGNTSIGNGSGNNSDQWRFNLQVADDRAIGSGTLIFNGNARTATLASHGGPITIRNAVQFANYNMGLDGSAGLLTLDPAAGATLYMNTTITVAGTAAFGGNLSLSGTYGITKTGAGTLILNSGNSSYTGTTSLFQGTLVANAGGGNITLGKYVAGESYLGAGDFTFGSNYSVRVLELISTGSVVFADNLGLVGNDAVNTASINVTEQSGAVSGNSVVAYLNPDVSSTISGNATGYLRTPGDLVKNGGGNVTLTGGNLVAGGTFRVQSGTLTLGGGNITTANLQVEGGVLGLDANTTLNNLGRLTLGGGTLALNGHTLTSTLLNVTGTTTVDFTGGLGTLVLANITGDWAGGFLNVTNWDGNPTVGGGVTQFRFTQNAGQTFTSAQLRGIKFANKNSAIAYVAGARVVRLVTDQYELVPLGVGAEWDGGAGNVLWETAAGANWEPDGTPNGPGLVAVFRNLDPALNGKTINATGVVQLGGLVFDSSAANYSFTGAEFQLVNDTLYAANPVYIQMSDANSVQIGNVLKLHSDLTIGHYGTGTLTFDAQITDEGRSLAITKDGPGKVVFNTNNAFTDGFTLLDGTVVANNDLALGTGRVNLNGGTLDSGASNRNLANAFTLNGTVATTGSALTLSSAAGNTLIGASRLVNSNRVTISGTLGGAGSLAKSGAGTLLLAAANTYTGTTTLSSGTLLGGTANIIATSAALVNNSVFALGGFDQLVNNLTGSGTTLLGANTLTVRESADTTYAGLLAGAGHLVKTGGAALTLSGSNTYTGTTFIRGGVLVAGSTVGANANAAAAVNRSALVMFDNPAAGGTLATSGTLAAREQVAAGAAGHLASTAGAGTLTVTATDRTQAAGGAVFVGAGGTYSLSGNISFVNNLAAAGGAIHFDGAGALNLGGGDVLFASNTATSTTAGGGAISSSMLTLGGSAGTLAFTGNTAGIGGAIYAGSRINVTATTAGNLAITGNRATAGNRAGQGGAFYAGGGITLNNSVTGTLVISSNTGAGHGGAFFVQNGGITVGGSYGGILISSNRTTVDYGGAFLTMSGAIVLDSQVAGALVISDNTGDYGGAFFALGDGITLGGSYGAIAITSNTAGAGDGAGGAFFTGNQINVTATTAGDLAITGNRANTQGGAFYAATGITLNNSVTGTLAISNNTAGSRGGAFYAGGGAITLGGRYGGILFASNRASGAGGALYSAGAVTLSATAAGALA</sequence>
<dbReference type="Proteomes" id="UP000078486">
    <property type="component" value="Unassembled WGS sequence"/>
</dbReference>
<feature type="non-terminal residue" evidence="8">
    <location>
        <position position="2830"/>
    </location>
</feature>
<keyword evidence="9" id="KW-1185">Reference proteome</keyword>
<keyword evidence="6" id="KW-0472">Membrane</keyword>
<comment type="subcellular location">
    <subcellularLocation>
        <location evidence="1">Cell envelope</location>
    </subcellularLocation>
    <subcellularLocation>
        <location evidence="2">Cell outer membrane</location>
    </subcellularLocation>
    <subcellularLocation>
        <location evidence="3">Secreted</location>
    </subcellularLocation>
</comment>
<evidence type="ECO:0008006" key="10">
    <source>
        <dbReference type="Google" id="ProtNLM"/>
    </source>
</evidence>
<gene>
    <name evidence="8" type="ORF">AW736_17985</name>
</gene>
<evidence type="ECO:0000256" key="3">
    <source>
        <dbReference type="ARBA" id="ARBA00004613"/>
    </source>
</evidence>
<dbReference type="NCBIfam" id="TIGR02601">
    <property type="entry name" value="autotrns_rpt"/>
    <property type="match status" value="4"/>
</dbReference>
<reference evidence="8 9" key="1">
    <citation type="submission" date="2016-01" db="EMBL/GenBank/DDBJ databases">
        <title>High potential of lignocellulose degradation of a new Verrucomicrobia species.</title>
        <authorList>
            <person name="Wang Y."/>
            <person name="Shi Y."/>
            <person name="Qiu Z."/>
            <person name="Liu S."/>
            <person name="Yang H."/>
        </authorList>
    </citation>
    <scope>NUCLEOTIDE SEQUENCE [LARGE SCALE GENOMIC DNA]</scope>
    <source>
        <strain evidence="8 9">TSB47</strain>
    </source>
</reference>
<dbReference type="GO" id="GO:0009279">
    <property type="term" value="C:cell outer membrane"/>
    <property type="evidence" value="ECO:0007669"/>
    <property type="project" value="UniProtKB-SubCell"/>
</dbReference>
<evidence type="ECO:0000256" key="7">
    <source>
        <dbReference type="ARBA" id="ARBA00023237"/>
    </source>
</evidence>
<organism evidence="8 9">
    <name type="scientific">Termitidicoccus mucosus</name>
    <dbReference type="NCBI Taxonomy" id="1184151"/>
    <lineage>
        <taxon>Bacteria</taxon>
        <taxon>Pseudomonadati</taxon>
        <taxon>Verrucomicrobiota</taxon>
        <taxon>Opitutia</taxon>
        <taxon>Opitutales</taxon>
        <taxon>Opitutaceae</taxon>
        <taxon>Termitidicoccus</taxon>
    </lineage>
</organism>
<protein>
    <recommendedName>
        <fullName evidence="10">Autotransporter domain-containing protein</fullName>
    </recommendedName>
</protein>
<evidence type="ECO:0000313" key="8">
    <source>
        <dbReference type="EMBL" id="OAM88244.1"/>
    </source>
</evidence>
<dbReference type="Pfam" id="PF12951">
    <property type="entry name" value="PATR"/>
    <property type="match status" value="7"/>
</dbReference>
<dbReference type="EMBL" id="LRRQ01000140">
    <property type="protein sequence ID" value="OAM88244.1"/>
    <property type="molecule type" value="Genomic_DNA"/>
</dbReference>
<keyword evidence="4" id="KW-0964">Secreted</keyword>
<dbReference type="InterPro" id="IPR013425">
    <property type="entry name" value="Autotrns_rpt"/>
</dbReference>
<evidence type="ECO:0000313" key="9">
    <source>
        <dbReference type="Proteomes" id="UP000078486"/>
    </source>
</evidence>
<accession>A0A178IE03</accession>
<evidence type="ECO:0000256" key="1">
    <source>
        <dbReference type="ARBA" id="ARBA00004196"/>
    </source>
</evidence>
<dbReference type="STRING" id="1184151.AW736_17985"/>
<evidence type="ECO:0000256" key="4">
    <source>
        <dbReference type="ARBA" id="ARBA00022525"/>
    </source>
</evidence>
<comment type="caution">
    <text evidence="8">The sequence shown here is derived from an EMBL/GenBank/DDBJ whole genome shotgun (WGS) entry which is preliminary data.</text>
</comment>